<reference evidence="6 7" key="1">
    <citation type="journal article" date="2019" name="Int. J. Syst. Evol. Microbiol.">
        <title>The Global Catalogue of Microorganisms (GCM) 10K type strain sequencing project: providing services to taxonomists for standard genome sequencing and annotation.</title>
        <authorList>
            <consortium name="The Broad Institute Genomics Platform"/>
            <consortium name="The Broad Institute Genome Sequencing Center for Infectious Disease"/>
            <person name="Wu L."/>
            <person name="Ma J."/>
        </authorList>
    </citation>
    <scope>NUCLEOTIDE SEQUENCE [LARGE SCALE GENOMIC DNA]</scope>
    <source>
        <strain evidence="6 7">JCM 3325</strain>
    </source>
</reference>
<dbReference type="InterPro" id="IPR015510">
    <property type="entry name" value="PGRP"/>
</dbReference>
<feature type="region of interest" description="Disordered" evidence="2">
    <location>
        <begin position="41"/>
        <end position="84"/>
    </location>
</feature>
<dbReference type="Pfam" id="PF01510">
    <property type="entry name" value="Amidase_2"/>
    <property type="match status" value="1"/>
</dbReference>
<protein>
    <recommendedName>
        <fullName evidence="8">N-acetylmuramoyl-L-alanine amidase</fullName>
    </recommendedName>
</protein>
<keyword evidence="3" id="KW-0812">Transmembrane</keyword>
<dbReference type="Gene3D" id="3.40.80.10">
    <property type="entry name" value="Peptidoglycan recognition protein-like"/>
    <property type="match status" value="1"/>
</dbReference>
<accession>A0ABN3JJS2</accession>
<keyword evidence="3" id="KW-0472">Membrane</keyword>
<evidence type="ECO:0008006" key="8">
    <source>
        <dbReference type="Google" id="ProtNLM"/>
    </source>
</evidence>
<dbReference type="SMART" id="SM00701">
    <property type="entry name" value="PGRP"/>
    <property type="match status" value="1"/>
</dbReference>
<evidence type="ECO:0000313" key="7">
    <source>
        <dbReference type="Proteomes" id="UP001501231"/>
    </source>
</evidence>
<evidence type="ECO:0000256" key="2">
    <source>
        <dbReference type="SAM" id="MobiDB-lite"/>
    </source>
</evidence>
<name>A0ABN3JJS2_9ACTN</name>
<evidence type="ECO:0000256" key="1">
    <source>
        <dbReference type="ARBA" id="ARBA00007553"/>
    </source>
</evidence>
<evidence type="ECO:0000256" key="3">
    <source>
        <dbReference type="SAM" id="Phobius"/>
    </source>
</evidence>
<evidence type="ECO:0000313" key="6">
    <source>
        <dbReference type="EMBL" id="GAA2429998.1"/>
    </source>
</evidence>
<dbReference type="CDD" id="cd06583">
    <property type="entry name" value="PGRP"/>
    <property type="match status" value="1"/>
</dbReference>
<feature type="compositionally biased region" description="Polar residues" evidence="2">
    <location>
        <begin position="41"/>
        <end position="54"/>
    </location>
</feature>
<feature type="domain" description="Peptidoglycan recognition protein family" evidence="5">
    <location>
        <begin position="81"/>
        <end position="233"/>
    </location>
</feature>
<keyword evidence="3" id="KW-1133">Transmembrane helix</keyword>
<organism evidence="6 7">
    <name type="scientific">Actinomadura vinacea</name>
    <dbReference type="NCBI Taxonomy" id="115336"/>
    <lineage>
        <taxon>Bacteria</taxon>
        <taxon>Bacillati</taxon>
        <taxon>Actinomycetota</taxon>
        <taxon>Actinomycetes</taxon>
        <taxon>Streptosporangiales</taxon>
        <taxon>Thermomonosporaceae</taxon>
        <taxon>Actinomadura</taxon>
    </lineage>
</organism>
<evidence type="ECO:0000259" key="4">
    <source>
        <dbReference type="SMART" id="SM00644"/>
    </source>
</evidence>
<dbReference type="EMBL" id="BAAARW010000020">
    <property type="protein sequence ID" value="GAA2429998.1"/>
    <property type="molecule type" value="Genomic_DNA"/>
</dbReference>
<dbReference type="InterPro" id="IPR002502">
    <property type="entry name" value="Amidase_domain"/>
</dbReference>
<sequence>MDYNGRHRNADPPGSLLPRRAVLLGGGILATGAAFGVVGTLGSSPERSARQASATPDEASREDSPRASRKSRKPGKSATAPLIHATERWGAREAERTATVKSGPKYIVVHHTFTDNVDDYSLAQAQRLARSIQNVHMDQGWGDTGQQFTISRGGHVLEGRTGSLAAARDGEMVVGTHVAGANDFSVGIECEGTYNTVMPPRRLLASLVRMCAWLSVQYDLNPHEAIVPHMKFNDTDCCGYKFAPTLPRLRDEVAKAVPAKLLA</sequence>
<dbReference type="InterPro" id="IPR006619">
    <property type="entry name" value="PGRP_domain_met/bac"/>
</dbReference>
<feature type="domain" description="N-acetylmuramoyl-L-alanine amidase" evidence="4">
    <location>
        <begin position="94"/>
        <end position="240"/>
    </location>
</feature>
<dbReference type="PANTHER" id="PTHR11022:SF41">
    <property type="entry name" value="PEPTIDOGLYCAN-RECOGNITION PROTEIN LC-RELATED"/>
    <property type="match status" value="1"/>
</dbReference>
<dbReference type="SUPFAM" id="SSF55846">
    <property type="entry name" value="N-acetylmuramoyl-L-alanine amidase-like"/>
    <property type="match status" value="1"/>
</dbReference>
<feature type="transmembrane region" description="Helical" evidence="3">
    <location>
        <begin position="21"/>
        <end position="42"/>
    </location>
</feature>
<evidence type="ECO:0000259" key="5">
    <source>
        <dbReference type="SMART" id="SM00701"/>
    </source>
</evidence>
<dbReference type="InterPro" id="IPR036505">
    <property type="entry name" value="Amidase/PGRP_sf"/>
</dbReference>
<gene>
    <name evidence="6" type="ORF">GCM10010191_49280</name>
</gene>
<comment type="similarity">
    <text evidence="1">Belongs to the N-acetylmuramoyl-L-alanine amidase 2 family.</text>
</comment>
<proteinExistence type="inferred from homology"/>
<keyword evidence="7" id="KW-1185">Reference proteome</keyword>
<dbReference type="SMART" id="SM00644">
    <property type="entry name" value="Ami_2"/>
    <property type="match status" value="1"/>
</dbReference>
<comment type="caution">
    <text evidence="6">The sequence shown here is derived from an EMBL/GenBank/DDBJ whole genome shotgun (WGS) entry which is preliminary data.</text>
</comment>
<dbReference type="RefSeq" id="WP_344591941.1">
    <property type="nucleotide sequence ID" value="NZ_BAAARW010000020.1"/>
</dbReference>
<dbReference type="PANTHER" id="PTHR11022">
    <property type="entry name" value="PEPTIDOGLYCAN RECOGNITION PROTEIN"/>
    <property type="match status" value="1"/>
</dbReference>
<dbReference type="Proteomes" id="UP001501231">
    <property type="component" value="Unassembled WGS sequence"/>
</dbReference>